<dbReference type="AlphaFoldDB" id="Q0UEI8"/>
<evidence type="ECO:0000313" key="2">
    <source>
        <dbReference type="Proteomes" id="UP000001055"/>
    </source>
</evidence>
<dbReference type="GeneID" id="5977017"/>
<organism evidence="1 2">
    <name type="scientific">Phaeosphaeria nodorum (strain SN15 / ATCC MYA-4574 / FGSC 10173)</name>
    <name type="common">Glume blotch fungus</name>
    <name type="synonym">Parastagonospora nodorum</name>
    <dbReference type="NCBI Taxonomy" id="321614"/>
    <lineage>
        <taxon>Eukaryota</taxon>
        <taxon>Fungi</taxon>
        <taxon>Dikarya</taxon>
        <taxon>Ascomycota</taxon>
        <taxon>Pezizomycotina</taxon>
        <taxon>Dothideomycetes</taxon>
        <taxon>Pleosporomycetidae</taxon>
        <taxon>Pleosporales</taxon>
        <taxon>Pleosporineae</taxon>
        <taxon>Phaeosphaeriaceae</taxon>
        <taxon>Parastagonospora</taxon>
    </lineage>
</organism>
<name>Q0UEI8_PHANO</name>
<accession>Q0UEI8</accession>
<proteinExistence type="predicted"/>
<protein>
    <submittedName>
        <fullName evidence="1">Uncharacterized protein</fullName>
    </submittedName>
</protein>
<dbReference type="Proteomes" id="UP000001055">
    <property type="component" value="Unassembled WGS sequence"/>
</dbReference>
<dbReference type="KEGG" id="pno:SNOG_09826"/>
<gene>
    <name evidence="1" type="ORF">SNOG_09826</name>
</gene>
<dbReference type="InParanoid" id="Q0UEI8"/>
<dbReference type="RefSeq" id="XP_001800112.1">
    <property type="nucleotide sequence ID" value="XM_001800060.1"/>
</dbReference>
<dbReference type="EMBL" id="CH445339">
    <property type="protein sequence ID" value="EAT83091.1"/>
    <property type="molecule type" value="Genomic_DNA"/>
</dbReference>
<reference evidence="2" key="1">
    <citation type="journal article" date="2007" name="Plant Cell">
        <title>Dothideomycete-plant interactions illuminated by genome sequencing and EST analysis of the wheat pathogen Stagonospora nodorum.</title>
        <authorList>
            <person name="Hane J.K."/>
            <person name="Lowe R.G."/>
            <person name="Solomon P.S."/>
            <person name="Tan K.C."/>
            <person name="Schoch C.L."/>
            <person name="Spatafora J.W."/>
            <person name="Crous P.W."/>
            <person name="Kodira C."/>
            <person name="Birren B.W."/>
            <person name="Galagan J.E."/>
            <person name="Torriani S.F."/>
            <person name="McDonald B.A."/>
            <person name="Oliver R.P."/>
        </authorList>
    </citation>
    <scope>NUCLEOTIDE SEQUENCE [LARGE SCALE GENOMIC DNA]</scope>
    <source>
        <strain evidence="2">SN15 / ATCC MYA-4574 / FGSC 10173</strain>
    </source>
</reference>
<sequence>MADVTSYCNDYCVLWPTMLSIIYGVKSKRARIVASPGDIWNVLDANLLPK</sequence>
<evidence type="ECO:0000313" key="1">
    <source>
        <dbReference type="EMBL" id="EAT83091.1"/>
    </source>
</evidence>